<protein>
    <recommendedName>
        <fullName evidence="4">Fibrobacter succinogenes major paralogous domain-containing protein</fullName>
    </recommendedName>
</protein>
<dbReference type="KEGG" id="peo:AS203_04680"/>
<sequence length="302" mass="34664">MRKYLLLLALSMGFTSLSAQNYKMKVTKNNGETIEISANDIQNITFETSTSPQQPDRFVTVAGIKWATGNLQYDKGTWKIADHQWEYFKPRYGFHRNASEAYNFEIPQADDQIDHFNYGVCGSNALTHSDAVFANTTKVNISGKMYTDDKLQHETTNFQEATFGDIAYWATKGKYRMPTYQEILKLTSEASWQFGYVVVEGDKRIYGYLVTDPDGYPMKNRRQRELTKEEIDKGLFLPCAGSRYENTNAVKYAGYGGYYFASILFEESTDWARSLQFDNDDVYDNNGENCRHGNSIRPILVE</sequence>
<organism evidence="2 3">
    <name type="scientific">Hoylesella enoeca</name>
    <dbReference type="NCBI Taxonomy" id="76123"/>
    <lineage>
        <taxon>Bacteria</taxon>
        <taxon>Pseudomonadati</taxon>
        <taxon>Bacteroidota</taxon>
        <taxon>Bacteroidia</taxon>
        <taxon>Bacteroidales</taxon>
        <taxon>Prevotellaceae</taxon>
        <taxon>Hoylesella</taxon>
    </lineage>
</organism>
<evidence type="ECO:0000313" key="3">
    <source>
        <dbReference type="Proteomes" id="UP000056252"/>
    </source>
</evidence>
<evidence type="ECO:0000256" key="1">
    <source>
        <dbReference type="SAM" id="SignalP"/>
    </source>
</evidence>
<reference evidence="3" key="1">
    <citation type="submission" date="2015-11" db="EMBL/GenBank/DDBJ databases">
        <authorList>
            <person name="Holder M.E."/>
            <person name="Ajami N.J."/>
            <person name="Petrosino J.F."/>
        </authorList>
    </citation>
    <scope>NUCLEOTIDE SEQUENCE [LARGE SCALE GENOMIC DNA]</scope>
    <source>
        <strain evidence="3">F0113</strain>
    </source>
</reference>
<name>A0A0S2KK84_9BACT</name>
<dbReference type="STRING" id="76123.AS203_04680"/>
<feature type="signal peptide" evidence="1">
    <location>
        <begin position="1"/>
        <end position="19"/>
    </location>
</feature>
<dbReference type="RefSeq" id="WP_025066245.1">
    <property type="nucleotide sequence ID" value="NZ_CAUPOR010000013.1"/>
</dbReference>
<proteinExistence type="predicted"/>
<dbReference type="eggNOG" id="ENOG5032THZ">
    <property type="taxonomic scope" value="Bacteria"/>
</dbReference>
<evidence type="ECO:0000313" key="2">
    <source>
        <dbReference type="EMBL" id="ALO48463.1"/>
    </source>
</evidence>
<keyword evidence="1" id="KW-0732">Signal</keyword>
<dbReference type="AlphaFoldDB" id="A0A0S2KK84"/>
<dbReference type="EMBL" id="CP013195">
    <property type="protein sequence ID" value="ALO48463.1"/>
    <property type="molecule type" value="Genomic_DNA"/>
</dbReference>
<keyword evidence="3" id="KW-1185">Reference proteome</keyword>
<evidence type="ECO:0008006" key="4">
    <source>
        <dbReference type="Google" id="ProtNLM"/>
    </source>
</evidence>
<dbReference type="Proteomes" id="UP000056252">
    <property type="component" value="Chromosome"/>
</dbReference>
<feature type="chain" id="PRO_5006601789" description="Fibrobacter succinogenes major paralogous domain-containing protein" evidence="1">
    <location>
        <begin position="20"/>
        <end position="302"/>
    </location>
</feature>
<dbReference type="OrthoDB" id="1076172at2"/>
<accession>A0A0S2KK84</accession>
<gene>
    <name evidence="2" type="ORF">AS203_04680</name>
</gene>